<comment type="caution">
    <text evidence="1">The sequence shown here is derived from an EMBL/GenBank/DDBJ whole genome shotgun (WGS) entry which is preliminary data.</text>
</comment>
<dbReference type="EMBL" id="BONW01000059">
    <property type="protein sequence ID" value="GIG93313.1"/>
    <property type="molecule type" value="Genomic_DNA"/>
</dbReference>
<dbReference type="RefSeq" id="WP_203871586.1">
    <property type="nucleotide sequence ID" value="NZ_BONW01000059.1"/>
</dbReference>
<name>A0ABQ4EF22_9ACTN</name>
<protein>
    <submittedName>
        <fullName evidence="1">Uncharacterized protein</fullName>
    </submittedName>
</protein>
<keyword evidence="2" id="KW-1185">Reference proteome</keyword>
<dbReference type="Proteomes" id="UP000646749">
    <property type="component" value="Unassembled WGS sequence"/>
</dbReference>
<evidence type="ECO:0000313" key="2">
    <source>
        <dbReference type="Proteomes" id="UP000646749"/>
    </source>
</evidence>
<evidence type="ECO:0000313" key="1">
    <source>
        <dbReference type="EMBL" id="GIG93313.1"/>
    </source>
</evidence>
<proteinExistence type="predicted"/>
<reference evidence="1 2" key="1">
    <citation type="submission" date="2021-01" db="EMBL/GenBank/DDBJ databases">
        <title>Whole genome shotgun sequence of Plantactinospora endophytica NBRC 110450.</title>
        <authorList>
            <person name="Komaki H."/>
            <person name="Tamura T."/>
        </authorList>
    </citation>
    <scope>NUCLEOTIDE SEQUENCE [LARGE SCALE GENOMIC DNA]</scope>
    <source>
        <strain evidence="1 2">NBRC 110450</strain>
    </source>
</reference>
<organism evidence="1 2">
    <name type="scientific">Plantactinospora endophytica</name>
    <dbReference type="NCBI Taxonomy" id="673535"/>
    <lineage>
        <taxon>Bacteria</taxon>
        <taxon>Bacillati</taxon>
        <taxon>Actinomycetota</taxon>
        <taxon>Actinomycetes</taxon>
        <taxon>Micromonosporales</taxon>
        <taxon>Micromonosporaceae</taxon>
        <taxon>Plantactinospora</taxon>
    </lineage>
</organism>
<gene>
    <name evidence="1" type="ORF">Pen02_82490</name>
</gene>
<accession>A0ABQ4EF22</accession>
<sequence length="515" mass="55549">MTAVSADAKSTGIDARSGVEGPAWCEPGLTARAGRYPLAVEAPVMAAVDMLVPGVSTVTRYARYYSLYWALAAYAQAVGADRDRCGRLVRRAEVGLARISQVYDSPDHVLGLTHGVEALTRLAPAEGDEFAVADSTGSGSYSPRTWGFWSQYSGPSVALGTVAVEGGALRPGRHPCPPQVVDMYAPLFAAAERGSGVCLPSAELRGLSLQQEGDSPDLEPLRAVFTATVDGRHDLAAGSGDDRTRRATLRLLARCWQLYPQAVTWLDAFAGGVAYGSTAREDPLLAGEERTEAWRGVVLRHHSVGAWRRLWADLVAAVLSIDGASRRHLHEWVSDRLPSGTVADFESDLPPTVDGHGDPYPGERELRRSDAGVATDVAVLLLGARRLETLTGAVLRRFVGGRPTFLDPRWVALLRQEFARRPVAELGRRLVDDMLAQSRRVALRKVAVRSDGTIALFSRLHERNGVYFADSREGRDNIGLRIPQLASIATQLGLLTPDPAQPVTACGRELLELPA</sequence>